<evidence type="ECO:0000313" key="4">
    <source>
        <dbReference type="Proteomes" id="UP000242999"/>
    </source>
</evidence>
<gene>
    <name evidence="3" type="ORF">SAMN05421831_102147</name>
</gene>
<proteinExistence type="predicted"/>
<feature type="compositionally biased region" description="Low complexity" evidence="1">
    <location>
        <begin position="31"/>
        <end position="53"/>
    </location>
</feature>
<dbReference type="AlphaFoldDB" id="A0A1H6QRV8"/>
<evidence type="ECO:0000313" key="3">
    <source>
        <dbReference type="EMBL" id="SEI46349.1"/>
    </source>
</evidence>
<keyword evidence="2" id="KW-0812">Transmembrane</keyword>
<feature type="region of interest" description="Disordered" evidence="1">
    <location>
        <begin position="1"/>
        <end position="70"/>
    </location>
</feature>
<dbReference type="STRING" id="64971.SAMN05421831_102147"/>
<organism evidence="3 4">
    <name type="scientific">Allopseudospirillum japonicum</name>
    <dbReference type="NCBI Taxonomy" id="64971"/>
    <lineage>
        <taxon>Bacteria</taxon>
        <taxon>Pseudomonadati</taxon>
        <taxon>Pseudomonadota</taxon>
        <taxon>Gammaproteobacteria</taxon>
        <taxon>Oceanospirillales</taxon>
        <taxon>Oceanospirillaceae</taxon>
        <taxon>Allopseudospirillum</taxon>
    </lineage>
</organism>
<protein>
    <submittedName>
        <fullName evidence="3">Uncharacterized protein</fullName>
    </submittedName>
</protein>
<keyword evidence="4" id="KW-1185">Reference proteome</keyword>
<dbReference type="Proteomes" id="UP000242999">
    <property type="component" value="Unassembled WGS sequence"/>
</dbReference>
<keyword evidence="2" id="KW-0472">Membrane</keyword>
<name>A0A1H6QRV8_9GAMM</name>
<dbReference type="EMBL" id="FNYH01000002">
    <property type="protein sequence ID" value="SEI46349.1"/>
    <property type="molecule type" value="Genomic_DNA"/>
</dbReference>
<reference evidence="4" key="1">
    <citation type="submission" date="2016-10" db="EMBL/GenBank/DDBJ databases">
        <authorList>
            <person name="Varghese N."/>
            <person name="Submissions S."/>
        </authorList>
    </citation>
    <scope>NUCLEOTIDE SEQUENCE [LARGE SCALE GENOMIC DNA]</scope>
    <source>
        <strain evidence="4">DSM 7165</strain>
    </source>
</reference>
<keyword evidence="2" id="KW-1133">Transmembrane helix</keyword>
<accession>A0A1H6QRV8</accession>
<evidence type="ECO:0000256" key="1">
    <source>
        <dbReference type="SAM" id="MobiDB-lite"/>
    </source>
</evidence>
<feature type="transmembrane region" description="Helical" evidence="2">
    <location>
        <begin position="75"/>
        <end position="93"/>
    </location>
</feature>
<evidence type="ECO:0000256" key="2">
    <source>
        <dbReference type="SAM" id="Phobius"/>
    </source>
</evidence>
<sequence>MVDMAKLKEEALKRKRDHEEAERRKQMKPQKSASSSARRAAKPGGAKRSGASAQGKEHTSKGQAAPKKKRSVSRWVLDILLFLGALLVLTLMFNPF</sequence>
<feature type="compositionally biased region" description="Basic and acidic residues" evidence="1">
    <location>
        <begin position="1"/>
        <end position="24"/>
    </location>
</feature>